<feature type="transmembrane region" description="Helical" evidence="1">
    <location>
        <begin position="7"/>
        <end position="37"/>
    </location>
</feature>
<keyword evidence="3" id="KW-1185">Reference proteome</keyword>
<evidence type="ECO:0000313" key="2">
    <source>
        <dbReference type="EMBL" id="MBL0888088.1"/>
    </source>
</evidence>
<keyword evidence="1" id="KW-0812">Transmembrane</keyword>
<keyword evidence="1" id="KW-0472">Membrane</keyword>
<evidence type="ECO:0008006" key="4">
    <source>
        <dbReference type="Google" id="ProtNLM"/>
    </source>
</evidence>
<dbReference type="Proteomes" id="UP000675409">
    <property type="component" value="Unassembled WGS sequence"/>
</dbReference>
<sequence>MPLLVSLACFGGGGAVAVLVYPALALVLHVVLVVVAIATDAPMGGPLALPFLLVVATLAGIGYTLLAYAVLGVSTLVGSRSERRVLIFAVVSIVLLVGAVGAGVMVLAVREPAMPTTEALAWSAGITAGGVPAWLVVAAVWALLTGLRGRGASTRRARAIRPGLRPIL</sequence>
<proteinExistence type="predicted"/>
<gene>
    <name evidence="2" type="ORF">HGK34_17655</name>
</gene>
<reference evidence="2 3" key="1">
    <citation type="journal article" date="2021" name="Arch. Microbiol.">
        <title>Myceligenerans indicum sp. nov., an actinobacterium isolated from mangrove sediment of Sundarbans, India.</title>
        <authorList>
            <person name="Asha K."/>
            <person name="Bhadury P."/>
        </authorList>
    </citation>
    <scope>NUCLEOTIDE SEQUENCE [LARGE SCALE GENOMIC DNA]</scope>
    <source>
        <strain evidence="2 3">I2</strain>
    </source>
</reference>
<keyword evidence="1" id="KW-1133">Transmembrane helix</keyword>
<evidence type="ECO:0000256" key="1">
    <source>
        <dbReference type="SAM" id="Phobius"/>
    </source>
</evidence>
<dbReference type="EMBL" id="JABBYC010000043">
    <property type="protein sequence ID" value="MBL0888088.1"/>
    <property type="molecule type" value="Genomic_DNA"/>
</dbReference>
<feature type="transmembrane region" description="Helical" evidence="1">
    <location>
        <begin position="120"/>
        <end position="147"/>
    </location>
</feature>
<feature type="transmembrane region" description="Helical" evidence="1">
    <location>
        <begin position="85"/>
        <end position="108"/>
    </location>
</feature>
<evidence type="ECO:0000313" key="3">
    <source>
        <dbReference type="Proteomes" id="UP000675409"/>
    </source>
</evidence>
<organism evidence="2 3">
    <name type="scientific">Myceligenerans indicum</name>
    <dbReference type="NCBI Taxonomy" id="2593663"/>
    <lineage>
        <taxon>Bacteria</taxon>
        <taxon>Bacillati</taxon>
        <taxon>Actinomycetota</taxon>
        <taxon>Actinomycetes</taxon>
        <taxon>Micrococcales</taxon>
        <taxon>Promicromonosporaceae</taxon>
        <taxon>Myceligenerans</taxon>
    </lineage>
</organism>
<dbReference type="RefSeq" id="WP_201849825.1">
    <property type="nucleotide sequence ID" value="NZ_JABBYC010000043.1"/>
</dbReference>
<comment type="caution">
    <text evidence="2">The sequence shown here is derived from an EMBL/GenBank/DDBJ whole genome shotgun (WGS) entry which is preliminary data.</text>
</comment>
<feature type="transmembrane region" description="Helical" evidence="1">
    <location>
        <begin position="49"/>
        <end position="73"/>
    </location>
</feature>
<accession>A0ABS1LPX8</accession>
<name>A0ABS1LPX8_9MICO</name>
<protein>
    <recommendedName>
        <fullName evidence="4">Integral membrane protein</fullName>
    </recommendedName>
</protein>